<dbReference type="EMBL" id="CAAALY010012649">
    <property type="protein sequence ID" value="VEL11726.1"/>
    <property type="molecule type" value="Genomic_DNA"/>
</dbReference>
<feature type="non-terminal residue" evidence="2">
    <location>
        <position position="1"/>
    </location>
</feature>
<sequence length="587" mass="64392">TANFALTTSEAKAASSLLRVHLDALTSRLEQARLLVYLPSPPATSSLVHAYHSEHRRQLARLHSADSIFTIPNRRCLGHVDIDLAHSLALCHRHLSAALAKVPEKTLTRSPLLMALQQVLKDITSCLTSAADSHFHQPCDQRLSPIPPDSSGSCILSSPLNLTPQPSPQPSPLPSSPAETTLPSTSSLHSAPNKPTTCIPFEQPAFRRGTFSPSLLNRFSALTLTWEQVNWPTGALGNGACSDTNRLLKCLPSLPPVRRSPSAFHNFETTSSEHDQFTSPSMTPFDINSYAITCDGGTSSTSSTKAAINRVTNISPFQSTAGISSNSNDSGASEFHHPSRNHNFHLSSGFENEQSNSYLVTSRHRLVASRDNLRAIKMENIATSKTGKNVDLFQPELSLGQLRTFPRNDEFLRKPPVHREKSAQIVDGFSPTYQEPSLSPSFTNPIYELLPSAAVPCPNNKNLYIPQPCLGIDDYRPSKFSERNDRDNLLKSHILDTRNKDYSQKDYVLWLYELGVSAAQNQSENPLMEESDGNQIETSGNLHVAPNKVGVIGSGFMFLESFKARLYSNNCYDATCAPNYGDLSGIL</sequence>
<keyword evidence="3" id="KW-1185">Reference proteome</keyword>
<evidence type="ECO:0000313" key="2">
    <source>
        <dbReference type="EMBL" id="VEL11726.1"/>
    </source>
</evidence>
<feature type="compositionally biased region" description="Polar residues" evidence="1">
    <location>
        <begin position="178"/>
        <end position="194"/>
    </location>
</feature>
<name>A0A3S5BP78_9PLAT</name>
<feature type="region of interest" description="Disordered" evidence="1">
    <location>
        <begin position="323"/>
        <end position="348"/>
    </location>
</feature>
<dbReference type="AlphaFoldDB" id="A0A3S5BP78"/>
<gene>
    <name evidence="2" type="ORF">PXEA_LOCUS5166</name>
</gene>
<reference evidence="2" key="1">
    <citation type="submission" date="2018-11" db="EMBL/GenBank/DDBJ databases">
        <authorList>
            <consortium name="Pathogen Informatics"/>
        </authorList>
    </citation>
    <scope>NUCLEOTIDE SEQUENCE</scope>
</reference>
<protein>
    <submittedName>
        <fullName evidence="2">Uncharacterized protein</fullName>
    </submittedName>
</protein>
<feature type="region of interest" description="Disordered" evidence="1">
    <location>
        <begin position="157"/>
        <end position="194"/>
    </location>
</feature>
<comment type="caution">
    <text evidence="2">The sequence shown here is derived from an EMBL/GenBank/DDBJ whole genome shotgun (WGS) entry which is preliminary data.</text>
</comment>
<organism evidence="2 3">
    <name type="scientific">Protopolystoma xenopodis</name>
    <dbReference type="NCBI Taxonomy" id="117903"/>
    <lineage>
        <taxon>Eukaryota</taxon>
        <taxon>Metazoa</taxon>
        <taxon>Spiralia</taxon>
        <taxon>Lophotrochozoa</taxon>
        <taxon>Platyhelminthes</taxon>
        <taxon>Monogenea</taxon>
        <taxon>Polyopisthocotylea</taxon>
        <taxon>Polystomatidea</taxon>
        <taxon>Polystomatidae</taxon>
        <taxon>Protopolystoma</taxon>
    </lineage>
</organism>
<proteinExistence type="predicted"/>
<accession>A0A3S5BP78</accession>
<evidence type="ECO:0000313" key="3">
    <source>
        <dbReference type="Proteomes" id="UP000784294"/>
    </source>
</evidence>
<feature type="compositionally biased region" description="Pro residues" evidence="1">
    <location>
        <begin position="165"/>
        <end position="175"/>
    </location>
</feature>
<dbReference type="Proteomes" id="UP000784294">
    <property type="component" value="Unassembled WGS sequence"/>
</dbReference>
<evidence type="ECO:0000256" key="1">
    <source>
        <dbReference type="SAM" id="MobiDB-lite"/>
    </source>
</evidence>